<accession>A0ACB9GH83</accession>
<dbReference type="Proteomes" id="UP001055811">
    <property type="component" value="Linkage Group LG02"/>
</dbReference>
<evidence type="ECO:0000313" key="2">
    <source>
        <dbReference type="Proteomes" id="UP001055811"/>
    </source>
</evidence>
<gene>
    <name evidence="1" type="ORF">L2E82_13055</name>
</gene>
<evidence type="ECO:0000313" key="1">
    <source>
        <dbReference type="EMBL" id="KAI3782994.1"/>
    </source>
</evidence>
<keyword evidence="2" id="KW-1185">Reference proteome</keyword>
<organism evidence="1 2">
    <name type="scientific">Cichorium intybus</name>
    <name type="common">Chicory</name>
    <dbReference type="NCBI Taxonomy" id="13427"/>
    <lineage>
        <taxon>Eukaryota</taxon>
        <taxon>Viridiplantae</taxon>
        <taxon>Streptophyta</taxon>
        <taxon>Embryophyta</taxon>
        <taxon>Tracheophyta</taxon>
        <taxon>Spermatophyta</taxon>
        <taxon>Magnoliopsida</taxon>
        <taxon>eudicotyledons</taxon>
        <taxon>Gunneridae</taxon>
        <taxon>Pentapetalae</taxon>
        <taxon>asterids</taxon>
        <taxon>campanulids</taxon>
        <taxon>Asterales</taxon>
        <taxon>Asteraceae</taxon>
        <taxon>Cichorioideae</taxon>
        <taxon>Cichorieae</taxon>
        <taxon>Cichoriinae</taxon>
        <taxon>Cichorium</taxon>
    </lineage>
</organism>
<dbReference type="EMBL" id="CM042010">
    <property type="protein sequence ID" value="KAI3782994.1"/>
    <property type="molecule type" value="Genomic_DNA"/>
</dbReference>
<reference evidence="1 2" key="2">
    <citation type="journal article" date="2022" name="Mol. Ecol. Resour.">
        <title>The genomes of chicory, endive, great burdock and yacon provide insights into Asteraceae paleo-polyploidization history and plant inulin production.</title>
        <authorList>
            <person name="Fan W."/>
            <person name="Wang S."/>
            <person name="Wang H."/>
            <person name="Wang A."/>
            <person name="Jiang F."/>
            <person name="Liu H."/>
            <person name="Zhao H."/>
            <person name="Xu D."/>
            <person name="Zhang Y."/>
        </authorList>
    </citation>
    <scope>NUCLEOTIDE SEQUENCE [LARGE SCALE GENOMIC DNA]</scope>
    <source>
        <strain evidence="2">cv. Punajuju</strain>
        <tissue evidence="1">Leaves</tissue>
    </source>
</reference>
<name>A0ACB9GH83_CICIN</name>
<comment type="caution">
    <text evidence="1">The sequence shown here is derived from an EMBL/GenBank/DDBJ whole genome shotgun (WGS) entry which is preliminary data.</text>
</comment>
<sequence length="409" mass="46935">MLVVIQLLQQYLGVITSAAFCFVSSAVKMKKIDKLSTQVEELKSWLESEKNPKQSESSEVKHQKLEETVNIPNQIQKSMNRLEEKLTNIESDNKVLHQQASTIAAQLESIMAFNADVAKRPQKSSNKKQQEYEDLLIQCISQHLGFSKCRPVAACIIYKCLQQWRSFEEERTTIFDRIILTIGQAIETQGNNNCVLAYWLSNASTLLLLRHTLEQVETKCPASIFEKQLTFYVEKIYGMIRDNLKREITPLLSVLAIKSIMLDHEEVHEQLHLQDGRSYECMYCKHGFTTAQALGGHMNVHRKDRAKSRSNPSKSNTRLYQPCVITRYSPQEGHTREFMSTSSPIIYDNINHGKHENPNGLITSTPSQEEMRLRLSLSLQFGRSHEEESIQEGNENDEVDLELRLGYDP</sequence>
<protein>
    <submittedName>
        <fullName evidence="1">Uncharacterized protein</fullName>
    </submittedName>
</protein>
<reference evidence="2" key="1">
    <citation type="journal article" date="2022" name="Mol. Ecol. Resour.">
        <title>The genomes of chicory, endive, great burdock and yacon provide insights into Asteraceae palaeo-polyploidization history and plant inulin production.</title>
        <authorList>
            <person name="Fan W."/>
            <person name="Wang S."/>
            <person name="Wang H."/>
            <person name="Wang A."/>
            <person name="Jiang F."/>
            <person name="Liu H."/>
            <person name="Zhao H."/>
            <person name="Xu D."/>
            <person name="Zhang Y."/>
        </authorList>
    </citation>
    <scope>NUCLEOTIDE SEQUENCE [LARGE SCALE GENOMIC DNA]</scope>
    <source>
        <strain evidence="2">cv. Punajuju</strain>
    </source>
</reference>
<proteinExistence type="predicted"/>